<dbReference type="OrthoDB" id="5827110at2759"/>
<dbReference type="InterPro" id="IPR055929">
    <property type="entry name" value="DUF7506"/>
</dbReference>
<proteinExistence type="predicted"/>
<dbReference type="WBParaSite" id="GPUH_0002350701-mRNA-1">
    <property type="protein sequence ID" value="GPUH_0002350701-mRNA-1"/>
    <property type="gene ID" value="GPUH_0002350701"/>
</dbReference>
<dbReference type="InterPro" id="IPR057144">
    <property type="entry name" value="OB_DEPS-1_6th"/>
</dbReference>
<accession>A0A183ER86</accession>
<protein>
    <submittedName>
        <fullName evidence="5">SHR-BD domain-containing protein</fullName>
    </submittedName>
</protein>
<sequence>MGFLWSKDKQLGLVHDSDGVLLPALLGKNPYAPMSVFVVDTGISRLSRFQVKYLSDMTASKVNAVANSGYVRKFGEEKCYAVSLVASVVQREKLVTWVMRTVCVYIFFLMYPSSNIFNVYHSIPTMVGNSIASEIRNVIEAFCKSRTFQNCNLSIMSQFQPDILDDGLFLGDNSVLSPNYLCVKIRFDDNSQEGWDKLQPGMWIKFKAYSPKGQPDFRIKAWSQNTSPHSSPVLAVETFTGYVFEARGTYEGVLGALKSPVFGFIEIPSEKRAQMKPKAKGVSVVWVREGRANAKTRFVLHSVEKPSHDDEQEAAGGNLFRNPMNELLKHKAAAE</sequence>
<evidence type="ECO:0000313" key="3">
    <source>
        <dbReference type="EMBL" id="VDN41526.1"/>
    </source>
</evidence>
<reference evidence="5" key="1">
    <citation type="submission" date="2016-06" db="UniProtKB">
        <authorList>
            <consortium name="WormBaseParasite"/>
        </authorList>
    </citation>
    <scope>IDENTIFICATION</scope>
</reference>
<evidence type="ECO:0000259" key="2">
    <source>
        <dbReference type="Pfam" id="PF24341"/>
    </source>
</evidence>
<keyword evidence="4" id="KW-1185">Reference proteome</keyword>
<dbReference type="EMBL" id="UYRT01097969">
    <property type="protein sequence ID" value="VDN41526.1"/>
    <property type="molecule type" value="Genomic_DNA"/>
</dbReference>
<evidence type="ECO:0000313" key="5">
    <source>
        <dbReference type="WBParaSite" id="GPUH_0002350701-mRNA-1"/>
    </source>
</evidence>
<dbReference type="Pfam" id="PF24338">
    <property type="entry name" value="DUF7506"/>
    <property type="match status" value="1"/>
</dbReference>
<reference evidence="3 4" key="2">
    <citation type="submission" date="2018-11" db="EMBL/GenBank/DDBJ databases">
        <authorList>
            <consortium name="Pathogen Informatics"/>
        </authorList>
    </citation>
    <scope>NUCLEOTIDE SEQUENCE [LARGE SCALE GENOMIC DNA]</scope>
</reference>
<dbReference type="AlphaFoldDB" id="A0A183ER86"/>
<feature type="domain" description="DUF7506" evidence="1">
    <location>
        <begin position="1"/>
        <end position="66"/>
    </location>
</feature>
<dbReference type="Pfam" id="PF24341">
    <property type="entry name" value="OB_DEPS-1_6th"/>
    <property type="match status" value="1"/>
</dbReference>
<evidence type="ECO:0000313" key="4">
    <source>
        <dbReference type="Proteomes" id="UP000271098"/>
    </source>
</evidence>
<organism evidence="5">
    <name type="scientific">Gongylonema pulchrum</name>
    <dbReference type="NCBI Taxonomy" id="637853"/>
    <lineage>
        <taxon>Eukaryota</taxon>
        <taxon>Metazoa</taxon>
        <taxon>Ecdysozoa</taxon>
        <taxon>Nematoda</taxon>
        <taxon>Chromadorea</taxon>
        <taxon>Rhabditida</taxon>
        <taxon>Spirurina</taxon>
        <taxon>Spiruromorpha</taxon>
        <taxon>Spiruroidea</taxon>
        <taxon>Gongylonematidae</taxon>
        <taxon>Gongylonema</taxon>
    </lineage>
</organism>
<evidence type="ECO:0000259" key="1">
    <source>
        <dbReference type="Pfam" id="PF24338"/>
    </source>
</evidence>
<feature type="domain" description="P-granule-associated protein DEPS-1 sixth OB-fold" evidence="2">
    <location>
        <begin position="241"/>
        <end position="304"/>
    </location>
</feature>
<name>A0A183ER86_9BILA</name>
<gene>
    <name evidence="3" type="ORF">GPUH_LOCUS23472</name>
</gene>
<dbReference type="Proteomes" id="UP000271098">
    <property type="component" value="Unassembled WGS sequence"/>
</dbReference>